<organism evidence="5 6">
    <name type="scientific">Aspergillus kawachii</name>
    <name type="common">White koji mold</name>
    <name type="synonym">Aspergillus awamori var. kawachi</name>
    <dbReference type="NCBI Taxonomy" id="1069201"/>
    <lineage>
        <taxon>Eukaryota</taxon>
        <taxon>Fungi</taxon>
        <taxon>Dikarya</taxon>
        <taxon>Ascomycota</taxon>
        <taxon>Pezizomycotina</taxon>
        <taxon>Eurotiomycetes</taxon>
        <taxon>Eurotiomycetidae</taxon>
        <taxon>Eurotiales</taxon>
        <taxon>Aspergillaceae</taxon>
        <taxon>Aspergillus</taxon>
        <taxon>Aspergillus subgen. Circumdati</taxon>
    </lineage>
</organism>
<dbReference type="InterPro" id="IPR036322">
    <property type="entry name" value="WD40_repeat_dom_sf"/>
</dbReference>
<dbReference type="PROSITE" id="PS50294">
    <property type="entry name" value="WD_REPEATS_REGION"/>
    <property type="match status" value="1"/>
</dbReference>
<evidence type="ECO:0000256" key="2">
    <source>
        <dbReference type="ARBA" id="ARBA00022737"/>
    </source>
</evidence>
<dbReference type="SUPFAM" id="SSF50978">
    <property type="entry name" value="WD40 repeat-like"/>
    <property type="match status" value="1"/>
</dbReference>
<dbReference type="InterPro" id="IPR015943">
    <property type="entry name" value="WD40/YVTN_repeat-like_dom_sf"/>
</dbReference>
<reference evidence="6" key="2">
    <citation type="submission" date="2016-02" db="EMBL/GenBank/DDBJ databases">
        <title>Genome sequencing of Aspergillus luchuensis NBRC 4314.</title>
        <authorList>
            <person name="Yamada O."/>
        </authorList>
    </citation>
    <scope>NUCLEOTIDE SEQUENCE [LARGE SCALE GENOMIC DNA]</scope>
    <source>
        <strain evidence="6">RIB 2604</strain>
    </source>
</reference>
<dbReference type="GO" id="GO:0003723">
    <property type="term" value="F:RNA binding"/>
    <property type="evidence" value="ECO:0007669"/>
    <property type="project" value="TreeGrafter"/>
</dbReference>
<evidence type="ECO:0000256" key="1">
    <source>
        <dbReference type="ARBA" id="ARBA00022574"/>
    </source>
</evidence>
<dbReference type="PANTHER" id="PTHR44006:SF1">
    <property type="entry name" value="U5 SMALL NUCLEAR RIBONUCLEOPROTEIN 40 KDA PROTEIN"/>
    <property type="match status" value="1"/>
</dbReference>
<reference evidence="5 6" key="1">
    <citation type="journal article" date="2016" name="DNA Res.">
        <title>Genome sequence of Aspergillus luchuensis NBRC 4314.</title>
        <authorList>
            <person name="Yamada O."/>
            <person name="Machida M."/>
            <person name="Hosoyama A."/>
            <person name="Goto M."/>
            <person name="Takahashi T."/>
            <person name="Futagami T."/>
            <person name="Yamagata Y."/>
            <person name="Takeuchi M."/>
            <person name="Kobayashi T."/>
            <person name="Koike H."/>
            <person name="Abe K."/>
            <person name="Asai K."/>
            <person name="Arita M."/>
            <person name="Fujita N."/>
            <person name="Fukuda K."/>
            <person name="Higa K."/>
            <person name="Horikawa H."/>
            <person name="Ishikawa T."/>
            <person name="Jinno K."/>
            <person name="Kato Y."/>
            <person name="Kirimura K."/>
            <person name="Mizutani O."/>
            <person name="Nakasone K."/>
            <person name="Sano M."/>
            <person name="Shiraishi Y."/>
            <person name="Tsukahara M."/>
            <person name="Gomi K."/>
        </authorList>
    </citation>
    <scope>NUCLEOTIDE SEQUENCE [LARGE SCALE GENOMIC DNA]</scope>
    <source>
        <strain evidence="5 6">RIB 2604</strain>
    </source>
</reference>
<dbReference type="GO" id="GO:0071013">
    <property type="term" value="C:catalytic step 2 spliceosome"/>
    <property type="evidence" value="ECO:0007669"/>
    <property type="project" value="TreeGrafter"/>
</dbReference>
<accession>A0A146EZ37</accession>
<gene>
    <name evidence="5" type="ORF">RIB2604_00301370</name>
</gene>
<evidence type="ECO:0000256" key="4">
    <source>
        <dbReference type="SAM" id="MobiDB-lite"/>
    </source>
</evidence>
<evidence type="ECO:0000256" key="3">
    <source>
        <dbReference type="PROSITE-ProRule" id="PRU00221"/>
    </source>
</evidence>
<keyword evidence="1 3" id="KW-0853">WD repeat</keyword>
<dbReference type="Proteomes" id="UP000075230">
    <property type="component" value="Unassembled WGS sequence"/>
</dbReference>
<name>A0A146EZ37_ASPKA</name>
<dbReference type="InterPro" id="IPR052234">
    <property type="entry name" value="U5_snRNP_Component"/>
</dbReference>
<sequence length="95" mass="10130">MSGEKRPAQEAFGSSNQLVVKRKKSDAGLNDSTAIVQSSSQNGALIQSVPRTSGLQAPIMEMNGHSGEIFSVRFDPTAQHIASGSMDRSICTFFV</sequence>
<dbReference type="PROSITE" id="PS50082">
    <property type="entry name" value="WD_REPEATS_2"/>
    <property type="match status" value="1"/>
</dbReference>
<evidence type="ECO:0000313" key="5">
    <source>
        <dbReference type="EMBL" id="GAT19039.1"/>
    </source>
</evidence>
<dbReference type="Pfam" id="PF00400">
    <property type="entry name" value="WD40"/>
    <property type="match status" value="1"/>
</dbReference>
<dbReference type="Gene3D" id="2.130.10.10">
    <property type="entry name" value="YVTN repeat-like/Quinoprotein amine dehydrogenase"/>
    <property type="match status" value="1"/>
</dbReference>
<evidence type="ECO:0000313" key="6">
    <source>
        <dbReference type="Proteomes" id="UP000075230"/>
    </source>
</evidence>
<proteinExistence type="predicted"/>
<keyword evidence="2" id="KW-0677">Repeat</keyword>
<dbReference type="InterPro" id="IPR001680">
    <property type="entry name" value="WD40_rpt"/>
</dbReference>
<dbReference type="SMART" id="SM00320">
    <property type="entry name" value="WD40"/>
    <property type="match status" value="1"/>
</dbReference>
<dbReference type="EMBL" id="BCWF01000003">
    <property type="protein sequence ID" value="GAT19039.1"/>
    <property type="molecule type" value="Genomic_DNA"/>
</dbReference>
<protein>
    <submittedName>
        <fullName evidence="5">U5 snRNP complex subunit</fullName>
    </submittedName>
</protein>
<feature type="region of interest" description="Disordered" evidence="4">
    <location>
        <begin position="1"/>
        <end position="25"/>
    </location>
</feature>
<comment type="caution">
    <text evidence="5">The sequence shown here is derived from an EMBL/GenBank/DDBJ whole genome shotgun (WGS) entry which is preliminary data.</text>
</comment>
<feature type="repeat" description="WD" evidence="3">
    <location>
        <begin position="62"/>
        <end position="95"/>
    </location>
</feature>
<dbReference type="PANTHER" id="PTHR44006">
    <property type="entry name" value="U5 SMALL NUCLEAR RIBONUCLEOPROTEIN 40 KDA PROTEIN"/>
    <property type="match status" value="1"/>
</dbReference>
<dbReference type="AlphaFoldDB" id="A0A146EZ37"/>
<dbReference type="VEuPathDB" id="FungiDB:ASPFODRAFT_64874"/>